<comment type="caution">
    <text evidence="2">The sequence shown here is derived from an EMBL/GenBank/DDBJ whole genome shotgun (WGS) entry which is preliminary data.</text>
</comment>
<feature type="region of interest" description="Disordered" evidence="1">
    <location>
        <begin position="1"/>
        <end position="84"/>
    </location>
</feature>
<protein>
    <submittedName>
        <fullName evidence="2">Uncharacterized protein</fullName>
    </submittedName>
</protein>
<proteinExistence type="predicted"/>
<accession>A0A9W9R051</accession>
<feature type="compositionally biased region" description="Polar residues" evidence="1">
    <location>
        <begin position="59"/>
        <end position="78"/>
    </location>
</feature>
<sequence length="210" mass="22553">MSTLSNVDSVANPKQGEFKPSVAPEGPITTQGHKPGVKVNEADHRPEYHMEAFPKGTAPASNSYTPNTVSEVGGQANNPDVHRAHGKESTFTSAADTLVGATSGQVDQGFGKPLQGQTNTEVRHDGQHGRKKQTAGLEGVGASVQDRGIERQFPEQRGLEREEAVSSGTRGNKAARAAAEELEPESAETLDKEWTYDSRTKRDKGQQNKH</sequence>
<name>A0A9W9R051_PENBR</name>
<reference evidence="2" key="1">
    <citation type="submission" date="2022-12" db="EMBL/GenBank/DDBJ databases">
        <authorList>
            <person name="Petersen C."/>
        </authorList>
    </citation>
    <scope>NUCLEOTIDE SEQUENCE</scope>
    <source>
        <strain evidence="2">IBT 35673</strain>
    </source>
</reference>
<dbReference type="Proteomes" id="UP001147695">
    <property type="component" value="Unassembled WGS sequence"/>
</dbReference>
<evidence type="ECO:0000313" key="2">
    <source>
        <dbReference type="EMBL" id="KAJ5345792.1"/>
    </source>
</evidence>
<evidence type="ECO:0000256" key="1">
    <source>
        <dbReference type="SAM" id="MobiDB-lite"/>
    </source>
</evidence>
<evidence type="ECO:0000313" key="3">
    <source>
        <dbReference type="Proteomes" id="UP001147695"/>
    </source>
</evidence>
<reference evidence="2" key="2">
    <citation type="journal article" date="2023" name="IMA Fungus">
        <title>Comparative genomic study of the Penicillium genus elucidates a diverse pangenome and 15 lateral gene transfer events.</title>
        <authorList>
            <person name="Petersen C."/>
            <person name="Sorensen T."/>
            <person name="Nielsen M.R."/>
            <person name="Sondergaard T.E."/>
            <person name="Sorensen J.L."/>
            <person name="Fitzpatrick D.A."/>
            <person name="Frisvad J.C."/>
            <person name="Nielsen K.L."/>
        </authorList>
    </citation>
    <scope>NUCLEOTIDE SEQUENCE</scope>
    <source>
        <strain evidence="2">IBT 35673</strain>
    </source>
</reference>
<gene>
    <name evidence="2" type="ORF">N7452_003796</name>
</gene>
<dbReference type="AlphaFoldDB" id="A0A9W9R051"/>
<feature type="compositionally biased region" description="Basic and acidic residues" evidence="1">
    <location>
        <begin position="189"/>
        <end position="210"/>
    </location>
</feature>
<feature type="compositionally biased region" description="Basic and acidic residues" evidence="1">
    <location>
        <begin position="40"/>
        <end position="52"/>
    </location>
</feature>
<feature type="region of interest" description="Disordered" evidence="1">
    <location>
        <begin position="103"/>
        <end position="210"/>
    </location>
</feature>
<dbReference type="EMBL" id="JAPZBQ010000002">
    <property type="protein sequence ID" value="KAJ5345792.1"/>
    <property type="molecule type" value="Genomic_DNA"/>
</dbReference>
<feature type="compositionally biased region" description="Basic and acidic residues" evidence="1">
    <location>
        <begin position="147"/>
        <end position="164"/>
    </location>
</feature>
<organism evidence="2 3">
    <name type="scientific">Penicillium brevicompactum</name>
    <dbReference type="NCBI Taxonomy" id="5074"/>
    <lineage>
        <taxon>Eukaryota</taxon>
        <taxon>Fungi</taxon>
        <taxon>Dikarya</taxon>
        <taxon>Ascomycota</taxon>
        <taxon>Pezizomycotina</taxon>
        <taxon>Eurotiomycetes</taxon>
        <taxon>Eurotiomycetidae</taxon>
        <taxon>Eurotiales</taxon>
        <taxon>Aspergillaceae</taxon>
        <taxon>Penicillium</taxon>
    </lineage>
</organism>